<evidence type="ECO:0000256" key="3">
    <source>
        <dbReference type="RuleBase" id="RU000363"/>
    </source>
</evidence>
<dbReference type="RefSeq" id="WP_194865937.1">
    <property type="nucleotide sequence ID" value="NZ_ARXX01000059.1"/>
</dbReference>
<dbReference type="PRINTS" id="PR00080">
    <property type="entry name" value="SDRFAMILY"/>
</dbReference>
<dbReference type="InterPro" id="IPR036291">
    <property type="entry name" value="NAD(P)-bd_dom_sf"/>
</dbReference>
<proteinExistence type="inferred from homology"/>
<comment type="caution">
    <text evidence="4">The sequence shown here is derived from an EMBL/GenBank/DDBJ whole genome shotgun (WGS) entry which is preliminary data.</text>
</comment>
<dbReference type="InterPro" id="IPR002347">
    <property type="entry name" value="SDR_fam"/>
</dbReference>
<evidence type="ECO:0000256" key="2">
    <source>
        <dbReference type="ARBA" id="ARBA00023002"/>
    </source>
</evidence>
<accession>A0ABS0AUI9</accession>
<reference evidence="4 5" key="1">
    <citation type="submission" date="2012-09" db="EMBL/GenBank/DDBJ databases">
        <title>Genome Sequence of alkane-degrading Bacterium Alcanivorax sp. 521-1.</title>
        <authorList>
            <person name="Lai Q."/>
            <person name="Shao Z."/>
        </authorList>
    </citation>
    <scope>NUCLEOTIDE SEQUENCE [LARGE SCALE GENOMIC DNA]</scope>
    <source>
        <strain evidence="4 5">521-1</strain>
    </source>
</reference>
<evidence type="ECO:0000256" key="1">
    <source>
        <dbReference type="ARBA" id="ARBA00006484"/>
    </source>
</evidence>
<evidence type="ECO:0000313" key="5">
    <source>
        <dbReference type="Proteomes" id="UP000662703"/>
    </source>
</evidence>
<organism evidence="4 5">
    <name type="scientific">Alloalcanivorax profundimaris</name>
    <dbReference type="NCBI Taxonomy" id="2735259"/>
    <lineage>
        <taxon>Bacteria</taxon>
        <taxon>Pseudomonadati</taxon>
        <taxon>Pseudomonadota</taxon>
        <taxon>Gammaproteobacteria</taxon>
        <taxon>Oceanospirillales</taxon>
        <taxon>Alcanivoracaceae</taxon>
        <taxon>Alloalcanivorax</taxon>
    </lineage>
</organism>
<dbReference type="PRINTS" id="PR00081">
    <property type="entry name" value="GDHRDH"/>
</dbReference>
<dbReference type="Proteomes" id="UP000662703">
    <property type="component" value="Unassembled WGS sequence"/>
</dbReference>
<dbReference type="InterPro" id="IPR051911">
    <property type="entry name" value="SDR_oxidoreductase"/>
</dbReference>
<keyword evidence="5" id="KW-1185">Reference proteome</keyword>
<dbReference type="Pfam" id="PF00106">
    <property type="entry name" value="adh_short"/>
    <property type="match status" value="1"/>
</dbReference>
<gene>
    <name evidence="4" type="ORF">Y5W_03108</name>
</gene>
<name>A0ABS0AUI9_9GAMM</name>
<comment type="similarity">
    <text evidence="1 3">Belongs to the short-chain dehydrogenases/reductases (SDR) family.</text>
</comment>
<dbReference type="InterPro" id="IPR020904">
    <property type="entry name" value="Sc_DH/Rdtase_CS"/>
</dbReference>
<dbReference type="PROSITE" id="PS00061">
    <property type="entry name" value="ADH_SHORT"/>
    <property type="match status" value="1"/>
</dbReference>
<dbReference type="NCBIfam" id="NF006565">
    <property type="entry name" value="PRK09072.1"/>
    <property type="match status" value="1"/>
</dbReference>
<sequence length="259" mass="28248">MAEPRTWLLLGASGGIGAALLDRLLDRGDRVLVAERREHRWPDHERLIPVRLDLAAPDLGARVSDLIAERGLPDGLIHCAGVNHFTAAEHNDDAALTAMLDVNLRSALVITRELLPALRRRGTGTLLFVGSTFGSIGFPGYTAYCASKFGLRGFVEALRRELADTGLRVRYVAPRATRTAMNEARVEALNHALGNHMDSPEAVAARLLRALDGAAASTFLGWPEKLFVRLNALLPFLVDKALRKQLPTIQRFLKPGATP</sequence>
<dbReference type="PANTHER" id="PTHR43976:SF16">
    <property type="entry name" value="SHORT-CHAIN DEHYDROGENASE_REDUCTASE FAMILY PROTEIN"/>
    <property type="match status" value="1"/>
</dbReference>
<dbReference type="SUPFAM" id="SSF51735">
    <property type="entry name" value="NAD(P)-binding Rossmann-fold domains"/>
    <property type="match status" value="1"/>
</dbReference>
<evidence type="ECO:0000313" key="4">
    <source>
        <dbReference type="EMBL" id="MBF5057814.1"/>
    </source>
</evidence>
<keyword evidence="2" id="KW-0560">Oxidoreductase</keyword>
<dbReference type="PANTHER" id="PTHR43976">
    <property type="entry name" value="SHORT CHAIN DEHYDROGENASE"/>
    <property type="match status" value="1"/>
</dbReference>
<dbReference type="EMBL" id="ARXX01000059">
    <property type="protein sequence ID" value="MBF5057814.1"/>
    <property type="molecule type" value="Genomic_DNA"/>
</dbReference>
<dbReference type="Gene3D" id="3.40.50.720">
    <property type="entry name" value="NAD(P)-binding Rossmann-like Domain"/>
    <property type="match status" value="1"/>
</dbReference>
<protein>
    <submittedName>
        <fullName evidence="4">Short chain dehydrogenase</fullName>
    </submittedName>
</protein>